<dbReference type="Pfam" id="PF08361">
    <property type="entry name" value="TetR_C_2"/>
    <property type="match status" value="1"/>
</dbReference>
<dbReference type="InterPro" id="IPR050109">
    <property type="entry name" value="HTH-type_TetR-like_transc_reg"/>
</dbReference>
<dbReference type="InterPro" id="IPR001647">
    <property type="entry name" value="HTH_TetR"/>
</dbReference>
<organism evidence="7 8">
    <name type="scientific">Pseudaeromonas sharmana</name>
    <dbReference type="NCBI Taxonomy" id="328412"/>
    <lineage>
        <taxon>Bacteria</taxon>
        <taxon>Pseudomonadati</taxon>
        <taxon>Pseudomonadota</taxon>
        <taxon>Gammaproteobacteria</taxon>
        <taxon>Aeromonadales</taxon>
        <taxon>Aeromonadaceae</taxon>
        <taxon>Pseudaeromonas</taxon>
    </lineage>
</organism>
<evidence type="ECO:0000256" key="2">
    <source>
        <dbReference type="ARBA" id="ARBA00023015"/>
    </source>
</evidence>
<comment type="caution">
    <text evidence="7">The sequence shown here is derived from an EMBL/GenBank/DDBJ whole genome shotgun (WGS) entry which is preliminary data.</text>
</comment>
<accession>A0ABV8CLZ7</accession>
<keyword evidence="4" id="KW-0804">Transcription</keyword>
<evidence type="ECO:0000256" key="4">
    <source>
        <dbReference type="ARBA" id="ARBA00023163"/>
    </source>
</evidence>
<dbReference type="PROSITE" id="PS50977">
    <property type="entry name" value="HTH_TETR_2"/>
    <property type="match status" value="1"/>
</dbReference>
<dbReference type="InterPro" id="IPR023772">
    <property type="entry name" value="DNA-bd_HTH_TetR-type_CS"/>
</dbReference>
<dbReference type="PRINTS" id="PR00455">
    <property type="entry name" value="HTHTETR"/>
</dbReference>
<evidence type="ECO:0000313" key="7">
    <source>
        <dbReference type="EMBL" id="MFC3912876.1"/>
    </source>
</evidence>
<keyword evidence="8" id="KW-1185">Reference proteome</keyword>
<dbReference type="RefSeq" id="WP_377151085.1">
    <property type="nucleotide sequence ID" value="NZ_JBHSAF010000003.1"/>
</dbReference>
<evidence type="ECO:0000256" key="5">
    <source>
        <dbReference type="PROSITE-ProRule" id="PRU00335"/>
    </source>
</evidence>
<keyword evidence="1" id="KW-0678">Repressor</keyword>
<sequence length="217" mass="24998">MVRRTKEEAQATRRQIMDAALCLFSQHGVSRTSLVDIARQSDVTRGAIYWHFCNKEELFSALWQEFCGPMMQLIVASSEASEPDPLGKLRLLLIEMLTLVAENPRHQQMFRILHSLLLRDVEDTELRNMLSLELRFYLERLHDALRHAIDKQQLPARLDTRRAAVFLQCTLDGFILNWLSRHEDLRLPEQAVELVDGLLLALQHGACWRPAIADGSD</sequence>
<dbReference type="SUPFAM" id="SSF46689">
    <property type="entry name" value="Homeodomain-like"/>
    <property type="match status" value="1"/>
</dbReference>
<reference evidence="8" key="1">
    <citation type="journal article" date="2019" name="Int. J. Syst. Evol. Microbiol.">
        <title>The Global Catalogue of Microorganisms (GCM) 10K type strain sequencing project: providing services to taxonomists for standard genome sequencing and annotation.</title>
        <authorList>
            <consortium name="The Broad Institute Genomics Platform"/>
            <consortium name="The Broad Institute Genome Sequencing Center for Infectious Disease"/>
            <person name="Wu L."/>
            <person name="Ma J."/>
        </authorList>
    </citation>
    <scope>NUCLEOTIDE SEQUENCE [LARGE SCALE GENOMIC DNA]</scope>
    <source>
        <strain evidence="8">CCUG 54939</strain>
    </source>
</reference>
<dbReference type="EMBL" id="JBHSAF010000003">
    <property type="protein sequence ID" value="MFC3912876.1"/>
    <property type="molecule type" value="Genomic_DNA"/>
</dbReference>
<dbReference type="Gene3D" id="1.10.357.10">
    <property type="entry name" value="Tetracycline Repressor, domain 2"/>
    <property type="match status" value="1"/>
</dbReference>
<proteinExistence type="predicted"/>
<dbReference type="PROSITE" id="PS01081">
    <property type="entry name" value="HTH_TETR_1"/>
    <property type="match status" value="1"/>
</dbReference>
<evidence type="ECO:0000313" key="8">
    <source>
        <dbReference type="Proteomes" id="UP001595692"/>
    </source>
</evidence>
<dbReference type="Proteomes" id="UP001595692">
    <property type="component" value="Unassembled WGS sequence"/>
</dbReference>
<dbReference type="PANTHER" id="PTHR30055:SF240">
    <property type="entry name" value="HTH-TYPE TRANSCRIPTIONAL REGULATOR ACRR"/>
    <property type="match status" value="1"/>
</dbReference>
<protein>
    <submittedName>
        <fullName evidence="7">TetR family transcriptional regulator</fullName>
    </submittedName>
</protein>
<keyword evidence="2" id="KW-0805">Transcription regulation</keyword>
<dbReference type="InterPro" id="IPR013572">
    <property type="entry name" value="Tscrpt_reg_MAATS_C"/>
</dbReference>
<feature type="domain" description="HTH tetR-type" evidence="6">
    <location>
        <begin position="10"/>
        <end position="70"/>
    </location>
</feature>
<gene>
    <name evidence="7" type="ORF">ACFOSS_05290</name>
</gene>
<feature type="DNA-binding region" description="H-T-H motif" evidence="5">
    <location>
        <begin position="33"/>
        <end position="52"/>
    </location>
</feature>
<evidence type="ECO:0000256" key="3">
    <source>
        <dbReference type="ARBA" id="ARBA00023125"/>
    </source>
</evidence>
<dbReference type="InterPro" id="IPR009057">
    <property type="entry name" value="Homeodomain-like_sf"/>
</dbReference>
<dbReference type="Pfam" id="PF00440">
    <property type="entry name" value="TetR_N"/>
    <property type="match status" value="1"/>
</dbReference>
<name>A0ABV8CLZ7_9GAMM</name>
<evidence type="ECO:0000256" key="1">
    <source>
        <dbReference type="ARBA" id="ARBA00022491"/>
    </source>
</evidence>
<evidence type="ECO:0000259" key="6">
    <source>
        <dbReference type="PROSITE" id="PS50977"/>
    </source>
</evidence>
<keyword evidence="3 5" id="KW-0238">DNA-binding</keyword>
<dbReference type="SUPFAM" id="SSF48498">
    <property type="entry name" value="Tetracyclin repressor-like, C-terminal domain"/>
    <property type="match status" value="1"/>
</dbReference>
<dbReference type="InterPro" id="IPR036271">
    <property type="entry name" value="Tet_transcr_reg_TetR-rel_C_sf"/>
</dbReference>
<dbReference type="PANTHER" id="PTHR30055">
    <property type="entry name" value="HTH-TYPE TRANSCRIPTIONAL REGULATOR RUTR"/>
    <property type="match status" value="1"/>
</dbReference>